<feature type="compositionally biased region" description="Gly residues" evidence="1">
    <location>
        <begin position="145"/>
        <end position="157"/>
    </location>
</feature>
<dbReference type="RefSeq" id="WP_344857984.1">
    <property type="nucleotide sequence ID" value="NZ_BAAAUT010000012.1"/>
</dbReference>
<dbReference type="Proteomes" id="UP001500320">
    <property type="component" value="Unassembled WGS sequence"/>
</dbReference>
<keyword evidence="2" id="KW-0472">Membrane</keyword>
<feature type="region of interest" description="Disordered" evidence="1">
    <location>
        <begin position="41"/>
        <end position="198"/>
    </location>
</feature>
<evidence type="ECO:0000313" key="3">
    <source>
        <dbReference type="EMBL" id="GAA3128829.1"/>
    </source>
</evidence>
<organism evidence="3 4">
    <name type="scientific">Planomonospora alba</name>
    <dbReference type="NCBI Taxonomy" id="161354"/>
    <lineage>
        <taxon>Bacteria</taxon>
        <taxon>Bacillati</taxon>
        <taxon>Actinomycetota</taxon>
        <taxon>Actinomycetes</taxon>
        <taxon>Streptosporangiales</taxon>
        <taxon>Streptosporangiaceae</taxon>
        <taxon>Planomonospora</taxon>
    </lineage>
</organism>
<keyword evidence="4" id="KW-1185">Reference proteome</keyword>
<reference evidence="4" key="1">
    <citation type="journal article" date="2019" name="Int. J. Syst. Evol. Microbiol.">
        <title>The Global Catalogue of Microorganisms (GCM) 10K type strain sequencing project: providing services to taxonomists for standard genome sequencing and annotation.</title>
        <authorList>
            <consortium name="The Broad Institute Genomics Platform"/>
            <consortium name="The Broad Institute Genome Sequencing Center for Infectious Disease"/>
            <person name="Wu L."/>
            <person name="Ma J."/>
        </authorList>
    </citation>
    <scope>NUCLEOTIDE SEQUENCE [LARGE SCALE GENOMIC DNA]</scope>
    <source>
        <strain evidence="4">JCM 9373</strain>
    </source>
</reference>
<evidence type="ECO:0000313" key="4">
    <source>
        <dbReference type="Proteomes" id="UP001500320"/>
    </source>
</evidence>
<feature type="transmembrane region" description="Helical" evidence="2">
    <location>
        <begin position="20"/>
        <end position="40"/>
    </location>
</feature>
<protein>
    <recommendedName>
        <fullName evidence="5">Translation initiation factor IF-2</fullName>
    </recommendedName>
</protein>
<accession>A0ABP6MWU0</accession>
<evidence type="ECO:0008006" key="5">
    <source>
        <dbReference type="Google" id="ProtNLM"/>
    </source>
</evidence>
<keyword evidence="2" id="KW-0812">Transmembrane</keyword>
<feature type="compositionally biased region" description="Basic and acidic residues" evidence="1">
    <location>
        <begin position="177"/>
        <end position="198"/>
    </location>
</feature>
<feature type="compositionally biased region" description="Low complexity" evidence="1">
    <location>
        <begin position="124"/>
        <end position="144"/>
    </location>
</feature>
<feature type="compositionally biased region" description="Basic and acidic residues" evidence="1">
    <location>
        <begin position="107"/>
        <end position="123"/>
    </location>
</feature>
<gene>
    <name evidence="3" type="ORF">GCM10010466_19420</name>
</gene>
<evidence type="ECO:0000256" key="1">
    <source>
        <dbReference type="SAM" id="MobiDB-lite"/>
    </source>
</evidence>
<keyword evidence="2" id="KW-1133">Transmembrane helix</keyword>
<proteinExistence type="predicted"/>
<name>A0ABP6MWU0_9ACTN</name>
<feature type="compositionally biased region" description="Low complexity" evidence="1">
    <location>
        <begin position="54"/>
        <end position="91"/>
    </location>
</feature>
<dbReference type="EMBL" id="BAAAUT010000012">
    <property type="protein sequence ID" value="GAA3128829.1"/>
    <property type="molecule type" value="Genomic_DNA"/>
</dbReference>
<evidence type="ECO:0000256" key="2">
    <source>
        <dbReference type="SAM" id="Phobius"/>
    </source>
</evidence>
<sequence>MRSRRHRGGHRRKKARSRAIELYVGAAAVAVAVTGVVVAGSPFGAGRAPGGAAGAPQARAAVPPGGAPDAVASAVSSPTAAPPAAGGRRSSMVTAELDGTGSGAPAGKERAAGGAGAREDSGRSRAAGPGADGSAAPDGQRSGATGSGGAPGRGETGPGRTAGREPGAVEPEADGPGEGKKGQSAKEVKAAGRSRHTDTRAIAYFQRNEAMDRVRDIRMVGGYLRIYTDLPESADNSKQAIKLCETGLDYLAEELGEEEPVVFVQARFGENGNPVLANVLGPDDSSCRVTHPEPEG</sequence>
<comment type="caution">
    <text evidence="3">The sequence shown here is derived from an EMBL/GenBank/DDBJ whole genome shotgun (WGS) entry which is preliminary data.</text>
</comment>